<sequence>MTNTNGKGAKVAGVAIVTGCASGVGLATTIRFLTSNYHVFGVDINEMDYAELGEAVEKENFHFHRANLLEDGKCEEVIEVCLETFGSKLEVLANVAGIMDGFSAADTFGDEEWDRVIGINLTVPTRLIRASIPPMKANGGGSIINVCSKASTSGAVAGVAYTASKHGLLGVTRNTAFRFRKEGIRCNAVCPGGIRDTGIRKSAPQNIDTVAYEISRPIIEVHNRTSTAEVADSIFFLASDGSKSINGVCLPVDCGWSTI</sequence>
<dbReference type="Pfam" id="PF00106">
    <property type="entry name" value="adh_short"/>
    <property type="match status" value="1"/>
</dbReference>
<name>A0A9N9PUY9_9HELO</name>
<evidence type="ECO:0000256" key="2">
    <source>
        <dbReference type="ARBA" id="ARBA00022857"/>
    </source>
</evidence>
<dbReference type="CDD" id="cd05233">
    <property type="entry name" value="SDR_c"/>
    <property type="match status" value="1"/>
</dbReference>
<gene>
    <name evidence="5" type="ORF">HYFRA_00007041</name>
</gene>
<dbReference type="SUPFAM" id="SSF51735">
    <property type="entry name" value="NAD(P)-binding Rossmann-fold domains"/>
    <property type="match status" value="1"/>
</dbReference>
<comment type="caution">
    <text evidence="5">The sequence shown here is derived from an EMBL/GenBank/DDBJ whole genome shotgun (WGS) entry which is preliminary data.</text>
</comment>
<organism evidence="5 6">
    <name type="scientific">Hymenoscyphus fraxineus</name>
    <dbReference type="NCBI Taxonomy" id="746836"/>
    <lineage>
        <taxon>Eukaryota</taxon>
        <taxon>Fungi</taxon>
        <taxon>Dikarya</taxon>
        <taxon>Ascomycota</taxon>
        <taxon>Pezizomycotina</taxon>
        <taxon>Leotiomycetes</taxon>
        <taxon>Helotiales</taxon>
        <taxon>Helotiaceae</taxon>
        <taxon>Hymenoscyphus</taxon>
    </lineage>
</organism>
<dbReference type="GO" id="GO:0016491">
    <property type="term" value="F:oxidoreductase activity"/>
    <property type="evidence" value="ECO:0007669"/>
    <property type="project" value="UniProtKB-KW"/>
</dbReference>
<dbReference type="EMBL" id="CAJVRL010000060">
    <property type="protein sequence ID" value="CAG8955027.1"/>
    <property type="molecule type" value="Genomic_DNA"/>
</dbReference>
<accession>A0A9N9PUY9</accession>
<evidence type="ECO:0008006" key="7">
    <source>
        <dbReference type="Google" id="ProtNLM"/>
    </source>
</evidence>
<dbReference type="PRINTS" id="PR00081">
    <property type="entry name" value="GDHRDH"/>
</dbReference>
<dbReference type="GO" id="GO:0009688">
    <property type="term" value="P:abscisic acid biosynthetic process"/>
    <property type="evidence" value="ECO:0007669"/>
    <property type="project" value="UniProtKB-ARBA"/>
</dbReference>
<proteinExistence type="inferred from homology"/>
<evidence type="ECO:0000256" key="3">
    <source>
        <dbReference type="ARBA" id="ARBA00023002"/>
    </source>
</evidence>
<dbReference type="Proteomes" id="UP000696280">
    <property type="component" value="Unassembled WGS sequence"/>
</dbReference>
<dbReference type="PANTHER" id="PTHR43477">
    <property type="entry name" value="DIHYDROANTICAPSIN 7-DEHYDROGENASE"/>
    <property type="match status" value="1"/>
</dbReference>
<evidence type="ECO:0000313" key="6">
    <source>
        <dbReference type="Proteomes" id="UP000696280"/>
    </source>
</evidence>
<dbReference type="InterPro" id="IPR020904">
    <property type="entry name" value="Sc_DH/Rdtase_CS"/>
</dbReference>
<evidence type="ECO:0000256" key="1">
    <source>
        <dbReference type="ARBA" id="ARBA00006484"/>
    </source>
</evidence>
<dbReference type="InterPro" id="IPR036291">
    <property type="entry name" value="NAD(P)-bd_dom_sf"/>
</dbReference>
<dbReference type="AlphaFoldDB" id="A0A9N9PUY9"/>
<evidence type="ECO:0000256" key="4">
    <source>
        <dbReference type="RuleBase" id="RU000363"/>
    </source>
</evidence>
<protein>
    <recommendedName>
        <fullName evidence="7">NAD(P)-binding protein</fullName>
    </recommendedName>
</protein>
<dbReference type="Gene3D" id="3.40.50.720">
    <property type="entry name" value="NAD(P)-binding Rossmann-like Domain"/>
    <property type="match status" value="1"/>
</dbReference>
<dbReference type="FunFam" id="3.40.50.720:FF:000084">
    <property type="entry name" value="Short-chain dehydrogenase reductase"/>
    <property type="match status" value="1"/>
</dbReference>
<reference evidence="5" key="1">
    <citation type="submission" date="2021-07" db="EMBL/GenBank/DDBJ databases">
        <authorList>
            <person name="Durling M."/>
        </authorList>
    </citation>
    <scope>NUCLEOTIDE SEQUENCE</scope>
</reference>
<dbReference type="PRINTS" id="PR00080">
    <property type="entry name" value="SDRFAMILY"/>
</dbReference>
<dbReference type="PANTHER" id="PTHR43477:SF1">
    <property type="entry name" value="DIHYDROANTICAPSIN 7-DEHYDROGENASE"/>
    <property type="match status" value="1"/>
</dbReference>
<dbReference type="InterPro" id="IPR002347">
    <property type="entry name" value="SDR_fam"/>
</dbReference>
<keyword evidence="3" id="KW-0560">Oxidoreductase</keyword>
<dbReference type="OrthoDB" id="37659at2759"/>
<dbReference type="InterPro" id="IPR051122">
    <property type="entry name" value="SDR_DHRS6-like"/>
</dbReference>
<evidence type="ECO:0000313" key="5">
    <source>
        <dbReference type="EMBL" id="CAG8955027.1"/>
    </source>
</evidence>
<keyword evidence="2" id="KW-0521">NADP</keyword>
<dbReference type="PROSITE" id="PS00061">
    <property type="entry name" value="ADH_SHORT"/>
    <property type="match status" value="1"/>
</dbReference>
<comment type="similarity">
    <text evidence="1 4">Belongs to the short-chain dehydrogenases/reductases (SDR) family.</text>
</comment>
<keyword evidence="6" id="KW-1185">Reference proteome</keyword>